<keyword evidence="3" id="KW-1185">Reference proteome</keyword>
<evidence type="ECO:0000256" key="1">
    <source>
        <dbReference type="SAM" id="MobiDB-lite"/>
    </source>
</evidence>
<dbReference type="AlphaFoldDB" id="A0A9P8PYT6"/>
<organism evidence="2 3">
    <name type="scientific">Wickerhamomyces pijperi</name>
    <name type="common">Yeast</name>
    <name type="synonym">Pichia pijperi</name>
    <dbReference type="NCBI Taxonomy" id="599730"/>
    <lineage>
        <taxon>Eukaryota</taxon>
        <taxon>Fungi</taxon>
        <taxon>Dikarya</taxon>
        <taxon>Ascomycota</taxon>
        <taxon>Saccharomycotina</taxon>
        <taxon>Saccharomycetes</taxon>
        <taxon>Phaffomycetales</taxon>
        <taxon>Wickerhamomycetaceae</taxon>
        <taxon>Wickerhamomyces</taxon>
    </lineage>
</organism>
<evidence type="ECO:0000313" key="2">
    <source>
        <dbReference type="EMBL" id="KAH3680040.1"/>
    </source>
</evidence>
<comment type="caution">
    <text evidence="2">The sequence shown here is derived from an EMBL/GenBank/DDBJ whole genome shotgun (WGS) entry which is preliminary data.</text>
</comment>
<gene>
    <name evidence="2" type="ORF">WICPIJ_008421</name>
</gene>
<dbReference type="Proteomes" id="UP000774326">
    <property type="component" value="Unassembled WGS sequence"/>
</dbReference>
<accession>A0A9P8PYT6</accession>
<sequence length="211" mass="23303">MLTVVRLNLEIYGFSCNYKCQLISKAWNIAIFLHFARGFLTGKGTTRSASHVTPNIDKLYPTVSSTSTSASASKDSVSTNNKGNNSPNWSLFNFKRETIDFSKTFNLTRSKIFDVIKTNCFSCSQIISCFLSSRELISSSSCSSSECTPGNSIVVVNFLKSRLSSSNLSNSTSYKLDKLNSLIKNNSWILATSESSNLKDPNSRSLNLSMF</sequence>
<proteinExistence type="predicted"/>
<feature type="region of interest" description="Disordered" evidence="1">
    <location>
        <begin position="63"/>
        <end position="82"/>
    </location>
</feature>
<reference evidence="2" key="2">
    <citation type="submission" date="2021-01" db="EMBL/GenBank/DDBJ databases">
        <authorList>
            <person name="Schikora-Tamarit M.A."/>
        </authorList>
    </citation>
    <scope>NUCLEOTIDE SEQUENCE</scope>
    <source>
        <strain evidence="2">CBS2887</strain>
    </source>
</reference>
<evidence type="ECO:0000313" key="3">
    <source>
        <dbReference type="Proteomes" id="UP000774326"/>
    </source>
</evidence>
<reference evidence="2" key="1">
    <citation type="journal article" date="2021" name="Open Biol.">
        <title>Shared evolutionary footprints suggest mitochondrial oxidative damage underlies multiple complex I losses in fungi.</title>
        <authorList>
            <person name="Schikora-Tamarit M.A."/>
            <person name="Marcet-Houben M."/>
            <person name="Nosek J."/>
            <person name="Gabaldon T."/>
        </authorList>
    </citation>
    <scope>NUCLEOTIDE SEQUENCE</scope>
    <source>
        <strain evidence="2">CBS2887</strain>
    </source>
</reference>
<name>A0A9P8PYT6_WICPI</name>
<protein>
    <submittedName>
        <fullName evidence="2">Uncharacterized protein</fullName>
    </submittedName>
</protein>
<dbReference type="EMBL" id="JAEUBG010004803">
    <property type="protein sequence ID" value="KAH3680040.1"/>
    <property type="molecule type" value="Genomic_DNA"/>
</dbReference>
<feature type="compositionally biased region" description="Low complexity" evidence="1">
    <location>
        <begin position="63"/>
        <end position="79"/>
    </location>
</feature>